<name>A0A7W9G244_9ACTN</name>
<dbReference type="InterPro" id="IPR052016">
    <property type="entry name" value="Bact_Sigma-Reg"/>
</dbReference>
<dbReference type="SUPFAM" id="SSF81606">
    <property type="entry name" value="PP2C-like"/>
    <property type="match status" value="1"/>
</dbReference>
<feature type="region of interest" description="Disordered" evidence="2">
    <location>
        <begin position="84"/>
        <end position="103"/>
    </location>
</feature>
<evidence type="ECO:0000313" key="5">
    <source>
        <dbReference type="Proteomes" id="UP000579153"/>
    </source>
</evidence>
<dbReference type="PANTHER" id="PTHR43156:SF2">
    <property type="entry name" value="STAGE II SPORULATION PROTEIN E"/>
    <property type="match status" value="1"/>
</dbReference>
<dbReference type="Pfam" id="PF07228">
    <property type="entry name" value="SpoIIE"/>
    <property type="match status" value="1"/>
</dbReference>
<dbReference type="SMART" id="SM00331">
    <property type="entry name" value="PP2C_SIG"/>
    <property type="match status" value="1"/>
</dbReference>
<dbReference type="PANTHER" id="PTHR43156">
    <property type="entry name" value="STAGE II SPORULATION PROTEIN E-RELATED"/>
    <property type="match status" value="1"/>
</dbReference>
<evidence type="ECO:0000256" key="1">
    <source>
        <dbReference type="ARBA" id="ARBA00022801"/>
    </source>
</evidence>
<dbReference type="GO" id="GO:0016791">
    <property type="term" value="F:phosphatase activity"/>
    <property type="evidence" value="ECO:0007669"/>
    <property type="project" value="TreeGrafter"/>
</dbReference>
<sequence>MLAGLIAAHHLTPMDDLPAAVAAYAGLAGFSEPLVYLADLQQQYLVPLPGQHAPDGSPPERLRIDTTLAGRAYRSLYLVSSTKIGDPGAADPEGLKEARPGEDGPRRWWLPMLDGTDRMGVLAVTAPCGDDDTRRRADRLASLLALVIASKRATSDTYATVVRDRPMDLSAEVLWSQLPAKTFATDQIVVAGALEPAYQIGGDAFDYALTRDTLNLAVFDAMGHDLTAGLTSAIAIGAFRNHRLRGHGLRAVGEAIDAAIAQQFPRTQFATGILAALGIRTGMLTWVNRGHPPPLLLRQGHVVAELATEPDPPMGLRLGAYEKPAHYQLQPGDRLLCYTDGVVEAKDPHGREFGLDRFVDFITRHEADQVSAPETLRRLVQALLEYQRGVLQDDATVLLVEWQPQAGEPMGPHAVTRGVPRMPSGS</sequence>
<evidence type="ECO:0000313" key="4">
    <source>
        <dbReference type="EMBL" id="MBB5775770.1"/>
    </source>
</evidence>
<keyword evidence="1" id="KW-0378">Hydrolase</keyword>
<organism evidence="4 5">
    <name type="scientific">Nonomuraea jabiensis</name>
    <dbReference type="NCBI Taxonomy" id="882448"/>
    <lineage>
        <taxon>Bacteria</taxon>
        <taxon>Bacillati</taxon>
        <taxon>Actinomycetota</taxon>
        <taxon>Actinomycetes</taxon>
        <taxon>Streptosporangiales</taxon>
        <taxon>Streptosporangiaceae</taxon>
        <taxon>Nonomuraea</taxon>
    </lineage>
</organism>
<evidence type="ECO:0000259" key="3">
    <source>
        <dbReference type="SMART" id="SM00331"/>
    </source>
</evidence>
<gene>
    <name evidence="4" type="ORF">HD596_002526</name>
</gene>
<dbReference type="Gene3D" id="3.60.40.10">
    <property type="entry name" value="PPM-type phosphatase domain"/>
    <property type="match status" value="1"/>
</dbReference>
<accession>A0A7W9G244</accession>
<dbReference type="RefSeq" id="WP_246554390.1">
    <property type="nucleotide sequence ID" value="NZ_JACHMB010000001.1"/>
</dbReference>
<protein>
    <recommendedName>
        <fullName evidence="3">PPM-type phosphatase domain-containing protein</fullName>
    </recommendedName>
</protein>
<dbReference type="Proteomes" id="UP000579153">
    <property type="component" value="Unassembled WGS sequence"/>
</dbReference>
<proteinExistence type="predicted"/>
<feature type="domain" description="PPM-type phosphatase" evidence="3">
    <location>
        <begin position="185"/>
        <end position="402"/>
    </location>
</feature>
<comment type="caution">
    <text evidence="4">The sequence shown here is derived from an EMBL/GenBank/DDBJ whole genome shotgun (WGS) entry which is preliminary data.</text>
</comment>
<dbReference type="InterPro" id="IPR036457">
    <property type="entry name" value="PPM-type-like_dom_sf"/>
</dbReference>
<evidence type="ECO:0000256" key="2">
    <source>
        <dbReference type="SAM" id="MobiDB-lite"/>
    </source>
</evidence>
<reference evidence="4 5" key="1">
    <citation type="submission" date="2020-08" db="EMBL/GenBank/DDBJ databases">
        <title>Sequencing the genomes of 1000 actinobacteria strains.</title>
        <authorList>
            <person name="Klenk H.-P."/>
        </authorList>
    </citation>
    <scope>NUCLEOTIDE SEQUENCE [LARGE SCALE GENOMIC DNA]</scope>
    <source>
        <strain evidence="4 5">DSM 45507</strain>
    </source>
</reference>
<dbReference type="EMBL" id="JACHMB010000001">
    <property type="protein sequence ID" value="MBB5775770.1"/>
    <property type="molecule type" value="Genomic_DNA"/>
</dbReference>
<keyword evidence="5" id="KW-1185">Reference proteome</keyword>
<dbReference type="AlphaFoldDB" id="A0A7W9G244"/>
<feature type="compositionally biased region" description="Basic and acidic residues" evidence="2">
    <location>
        <begin position="93"/>
        <end position="103"/>
    </location>
</feature>
<dbReference type="InterPro" id="IPR001932">
    <property type="entry name" value="PPM-type_phosphatase-like_dom"/>
</dbReference>